<comment type="caution">
    <text evidence="2">The sequence shown here is derived from an EMBL/GenBank/DDBJ whole genome shotgun (WGS) entry which is preliminary data.</text>
</comment>
<keyword evidence="3" id="KW-1185">Reference proteome</keyword>
<evidence type="ECO:0000313" key="2">
    <source>
        <dbReference type="EMBL" id="RYR21670.1"/>
    </source>
</evidence>
<dbReference type="PANTHER" id="PTHR47718:SF13">
    <property type="entry name" value="OS09G0290500 PROTEIN"/>
    <property type="match status" value="1"/>
</dbReference>
<reference evidence="2 3" key="1">
    <citation type="submission" date="2019-01" db="EMBL/GenBank/DDBJ databases">
        <title>Sequencing of cultivated peanut Arachis hypogaea provides insights into genome evolution and oil improvement.</title>
        <authorList>
            <person name="Chen X."/>
        </authorList>
    </citation>
    <scope>NUCLEOTIDE SEQUENCE [LARGE SCALE GENOMIC DNA]</scope>
    <source>
        <strain evidence="3">cv. Fuhuasheng</strain>
        <tissue evidence="2">Leaves</tissue>
    </source>
</reference>
<evidence type="ECO:0000313" key="3">
    <source>
        <dbReference type="Proteomes" id="UP000289738"/>
    </source>
</evidence>
<sequence length="116" mass="14031">MGEKALKSILIDQCASMQWAIESCMPTTTHKWCIWHIMKKILQKLNYYKRHEKIEQETSHIVWNSFTKDAFDRNWNDFLMKYGVGDNKCISELFKNHHLWIPVYLDHHFWVGMKNT</sequence>
<dbReference type="PANTHER" id="PTHR47718">
    <property type="entry name" value="OS01G0519700 PROTEIN"/>
    <property type="match status" value="1"/>
</dbReference>
<proteinExistence type="predicted"/>
<name>A0A445A5E3_ARAHY</name>
<dbReference type="AlphaFoldDB" id="A0A445A5E3"/>
<dbReference type="InterPro" id="IPR018289">
    <property type="entry name" value="MULE_transposase_dom"/>
</dbReference>
<evidence type="ECO:0000259" key="1">
    <source>
        <dbReference type="Pfam" id="PF10551"/>
    </source>
</evidence>
<protein>
    <recommendedName>
        <fullName evidence="1">MULE transposase domain-containing protein</fullName>
    </recommendedName>
</protein>
<dbReference type="Proteomes" id="UP000289738">
    <property type="component" value="Chromosome B03"/>
</dbReference>
<dbReference type="Pfam" id="PF10551">
    <property type="entry name" value="MULE"/>
    <property type="match status" value="1"/>
</dbReference>
<gene>
    <name evidence="2" type="ORF">Ahy_B03g066985</name>
</gene>
<organism evidence="2 3">
    <name type="scientific">Arachis hypogaea</name>
    <name type="common">Peanut</name>
    <dbReference type="NCBI Taxonomy" id="3818"/>
    <lineage>
        <taxon>Eukaryota</taxon>
        <taxon>Viridiplantae</taxon>
        <taxon>Streptophyta</taxon>
        <taxon>Embryophyta</taxon>
        <taxon>Tracheophyta</taxon>
        <taxon>Spermatophyta</taxon>
        <taxon>Magnoliopsida</taxon>
        <taxon>eudicotyledons</taxon>
        <taxon>Gunneridae</taxon>
        <taxon>Pentapetalae</taxon>
        <taxon>rosids</taxon>
        <taxon>fabids</taxon>
        <taxon>Fabales</taxon>
        <taxon>Fabaceae</taxon>
        <taxon>Papilionoideae</taxon>
        <taxon>50 kb inversion clade</taxon>
        <taxon>dalbergioids sensu lato</taxon>
        <taxon>Dalbergieae</taxon>
        <taxon>Pterocarpus clade</taxon>
        <taxon>Arachis</taxon>
    </lineage>
</organism>
<dbReference type="EMBL" id="SDMP01000013">
    <property type="protein sequence ID" value="RYR21670.1"/>
    <property type="molecule type" value="Genomic_DNA"/>
</dbReference>
<feature type="domain" description="MULE transposase" evidence="1">
    <location>
        <begin position="4"/>
        <end position="40"/>
    </location>
</feature>
<accession>A0A445A5E3</accession>